<dbReference type="Proteomes" id="UP001148629">
    <property type="component" value="Unassembled WGS sequence"/>
</dbReference>
<name>A0ACC1REX5_9HYPO</name>
<dbReference type="EMBL" id="JANRMS010004384">
    <property type="protein sequence ID" value="KAJ3509238.1"/>
    <property type="molecule type" value="Genomic_DNA"/>
</dbReference>
<sequence>MPQPQVPPLSSQPLAESELPIKPTNAPVTAPFRSSSPAPKSEASHGHLSSSVEEYKMFISLVFGVSIFGASTFAVAIGQMTDPADIWKPDQPPFSIHRVRTFLGSAWLCFILAIAMAGYSSSLLTLLKRRANGVYDSNWSRRVSQIANGERPAKTSTEIEFRRLAVVFGDITGIIEASLWGTLPRGPERSTGDGRAKSEGQAGNESLDVDSNPFCAKSTVPLCLSPDLGGSTQHTRDVDEADCIVMLGAGSRGMAATRALHLQEGRAFNTLFFCAASTRRGTDVRREEFSNVQGKAVDNVFVISPLNIDM</sequence>
<keyword evidence="2" id="KW-1185">Reference proteome</keyword>
<evidence type="ECO:0000313" key="2">
    <source>
        <dbReference type="Proteomes" id="UP001148629"/>
    </source>
</evidence>
<evidence type="ECO:0000313" key="1">
    <source>
        <dbReference type="EMBL" id="KAJ3509238.1"/>
    </source>
</evidence>
<comment type="caution">
    <text evidence="1">The sequence shown here is derived from an EMBL/GenBank/DDBJ whole genome shotgun (WGS) entry which is preliminary data.</text>
</comment>
<proteinExistence type="predicted"/>
<protein>
    <submittedName>
        <fullName evidence="1">Uncharacterized protein</fullName>
    </submittedName>
</protein>
<organism evidence="1 2">
    <name type="scientific">Fusarium decemcellulare</name>
    <dbReference type="NCBI Taxonomy" id="57161"/>
    <lineage>
        <taxon>Eukaryota</taxon>
        <taxon>Fungi</taxon>
        <taxon>Dikarya</taxon>
        <taxon>Ascomycota</taxon>
        <taxon>Pezizomycotina</taxon>
        <taxon>Sordariomycetes</taxon>
        <taxon>Hypocreomycetidae</taxon>
        <taxon>Hypocreales</taxon>
        <taxon>Nectriaceae</taxon>
        <taxon>Fusarium</taxon>
        <taxon>Fusarium decemcellulare species complex</taxon>
    </lineage>
</organism>
<accession>A0ACC1REX5</accession>
<gene>
    <name evidence="1" type="ORF">NM208_g15697</name>
</gene>
<reference evidence="1" key="1">
    <citation type="submission" date="2022-08" db="EMBL/GenBank/DDBJ databases">
        <title>Genome Sequence of Fusarium decemcellulare.</title>
        <authorList>
            <person name="Buettner E."/>
        </authorList>
    </citation>
    <scope>NUCLEOTIDE SEQUENCE</scope>
    <source>
        <strain evidence="1">Babe19</strain>
    </source>
</reference>